<dbReference type="Gene3D" id="2.60.40.4070">
    <property type="match status" value="1"/>
</dbReference>
<dbReference type="AlphaFoldDB" id="A0A538TB82"/>
<sequence length="139" mass="14602">MTEESGAFAALDGTAEPGREYYYRLIVSLGDGGTTTFGPVPARYGDTIRESGITLVAPNPSPGATQIQFAVARAGRVRLRVADVAGRVLATLVDGSPKPGRYSVAWDGAAGGARVSPGVYFVSLMTLDRTVVRRLAITR</sequence>
<name>A0A538TB82_UNCEI</name>
<evidence type="ECO:0000313" key="2">
    <source>
        <dbReference type="EMBL" id="TMQ60856.1"/>
    </source>
</evidence>
<evidence type="ECO:0000259" key="1">
    <source>
        <dbReference type="Pfam" id="PF13860"/>
    </source>
</evidence>
<dbReference type="InterPro" id="IPR025965">
    <property type="entry name" value="FlgD/Vpr_Ig-like"/>
</dbReference>
<dbReference type="EMBL" id="VBOS01000007">
    <property type="protein sequence ID" value="TMQ60856.1"/>
    <property type="molecule type" value="Genomic_DNA"/>
</dbReference>
<feature type="domain" description="FlgD/Vpr Ig-like" evidence="1">
    <location>
        <begin position="72"/>
        <end position="124"/>
    </location>
</feature>
<dbReference type="InterPro" id="IPR026444">
    <property type="entry name" value="Secre_tail"/>
</dbReference>
<evidence type="ECO:0000313" key="3">
    <source>
        <dbReference type="Proteomes" id="UP000317716"/>
    </source>
</evidence>
<comment type="caution">
    <text evidence="2">The sequence shown here is derived from an EMBL/GenBank/DDBJ whole genome shotgun (WGS) entry which is preliminary data.</text>
</comment>
<reference evidence="2 3" key="1">
    <citation type="journal article" date="2019" name="Nat. Microbiol.">
        <title>Mediterranean grassland soil C-N compound turnover is dependent on rainfall and depth, and is mediated by genomically divergent microorganisms.</title>
        <authorList>
            <person name="Diamond S."/>
            <person name="Andeer P.F."/>
            <person name="Li Z."/>
            <person name="Crits-Christoph A."/>
            <person name="Burstein D."/>
            <person name="Anantharaman K."/>
            <person name="Lane K.R."/>
            <person name="Thomas B.C."/>
            <person name="Pan C."/>
            <person name="Northen T.R."/>
            <person name="Banfield J.F."/>
        </authorList>
    </citation>
    <scope>NUCLEOTIDE SEQUENCE [LARGE SCALE GENOMIC DNA]</scope>
    <source>
        <strain evidence="2">WS_2</strain>
    </source>
</reference>
<dbReference type="NCBIfam" id="TIGR04183">
    <property type="entry name" value="Por_Secre_tail"/>
    <property type="match status" value="1"/>
</dbReference>
<dbReference type="Pfam" id="PF13860">
    <property type="entry name" value="FlgD_ig"/>
    <property type="match status" value="1"/>
</dbReference>
<organism evidence="2 3">
    <name type="scientific">Eiseniibacteriota bacterium</name>
    <dbReference type="NCBI Taxonomy" id="2212470"/>
    <lineage>
        <taxon>Bacteria</taxon>
        <taxon>Candidatus Eiseniibacteriota</taxon>
    </lineage>
</organism>
<accession>A0A538TB82</accession>
<proteinExistence type="predicted"/>
<gene>
    <name evidence="2" type="ORF">E6K72_00210</name>
</gene>
<protein>
    <submittedName>
        <fullName evidence="2">T9SS type A sorting domain-containing protein</fullName>
    </submittedName>
</protein>
<dbReference type="Proteomes" id="UP000317716">
    <property type="component" value="Unassembled WGS sequence"/>
</dbReference>